<sequence length="87" mass="10174">MDKCKYLRDGIESLVPGISRLVHKVYHSTKCHLICLTFQKLSKSSQALKFGFTARQSRNRWQTVILGTKLATRANKWEFRTEVYLKL</sequence>
<dbReference type="EMBL" id="MHRQ01000011">
    <property type="protein sequence ID" value="OHA27160.1"/>
    <property type="molecule type" value="Genomic_DNA"/>
</dbReference>
<dbReference type="AlphaFoldDB" id="A0A1G2MTC3"/>
<protein>
    <submittedName>
        <fullName evidence="1">Uncharacterized protein</fullName>
    </submittedName>
</protein>
<dbReference type="Proteomes" id="UP000177565">
    <property type="component" value="Unassembled WGS sequence"/>
</dbReference>
<gene>
    <name evidence="1" type="ORF">A3C06_03730</name>
</gene>
<evidence type="ECO:0000313" key="2">
    <source>
        <dbReference type="Proteomes" id="UP000177565"/>
    </source>
</evidence>
<accession>A0A1G2MTC3</accession>
<evidence type="ECO:0000313" key="1">
    <source>
        <dbReference type="EMBL" id="OHA27160.1"/>
    </source>
</evidence>
<proteinExistence type="predicted"/>
<reference evidence="1 2" key="1">
    <citation type="journal article" date="2016" name="Nat. Commun.">
        <title>Thousands of microbial genomes shed light on interconnected biogeochemical processes in an aquifer system.</title>
        <authorList>
            <person name="Anantharaman K."/>
            <person name="Brown C.T."/>
            <person name="Hug L.A."/>
            <person name="Sharon I."/>
            <person name="Castelle C.J."/>
            <person name="Probst A.J."/>
            <person name="Thomas B.C."/>
            <person name="Singh A."/>
            <person name="Wilkins M.J."/>
            <person name="Karaoz U."/>
            <person name="Brodie E.L."/>
            <person name="Williams K.H."/>
            <person name="Hubbard S.S."/>
            <person name="Banfield J.F."/>
        </authorList>
    </citation>
    <scope>NUCLEOTIDE SEQUENCE [LARGE SCALE GENOMIC DNA]</scope>
</reference>
<comment type="caution">
    <text evidence="1">The sequence shown here is derived from an EMBL/GenBank/DDBJ whole genome shotgun (WGS) entry which is preliminary data.</text>
</comment>
<organism evidence="1 2">
    <name type="scientific">Candidatus Taylorbacteria bacterium RIFCSPHIGHO2_02_FULL_46_13</name>
    <dbReference type="NCBI Taxonomy" id="1802312"/>
    <lineage>
        <taxon>Bacteria</taxon>
        <taxon>Candidatus Tayloriibacteriota</taxon>
    </lineage>
</organism>
<name>A0A1G2MTC3_9BACT</name>